<dbReference type="GO" id="GO:0046872">
    <property type="term" value="F:metal ion binding"/>
    <property type="evidence" value="ECO:0007669"/>
    <property type="project" value="UniProtKB-KW"/>
</dbReference>
<dbReference type="GO" id="GO:0019303">
    <property type="term" value="P:D-ribose catabolic process"/>
    <property type="evidence" value="ECO:0007669"/>
    <property type="project" value="UniProtKB-UniRule"/>
</dbReference>
<keyword evidence="5 12" id="KW-0479">Metal-binding</keyword>
<keyword evidence="15" id="KW-1185">Reference proteome</keyword>
<evidence type="ECO:0000256" key="7">
    <source>
        <dbReference type="ARBA" id="ARBA00022777"/>
    </source>
</evidence>
<keyword evidence="11 12" id="KW-0119">Carbohydrate metabolism</keyword>
<feature type="binding site" evidence="12">
    <location>
        <position position="198"/>
    </location>
    <ligand>
        <name>ATP</name>
        <dbReference type="ChEBI" id="CHEBI:30616"/>
    </ligand>
</feature>
<feature type="binding site" evidence="12">
    <location>
        <begin position="258"/>
        <end position="259"/>
    </location>
    <ligand>
        <name>ATP</name>
        <dbReference type="ChEBI" id="CHEBI:30616"/>
    </ligand>
</feature>
<evidence type="ECO:0000256" key="6">
    <source>
        <dbReference type="ARBA" id="ARBA00022741"/>
    </source>
</evidence>
<dbReference type="UniPathway" id="UPA00916">
    <property type="reaction ID" value="UER00889"/>
</dbReference>
<feature type="domain" description="Carbohydrate kinase PfkB" evidence="13">
    <location>
        <begin position="18"/>
        <end position="301"/>
    </location>
</feature>
<comment type="subcellular location">
    <subcellularLocation>
        <location evidence="12">Cytoplasm</location>
    </subcellularLocation>
</comment>
<gene>
    <name evidence="12" type="primary">rbsK</name>
    <name evidence="14" type="ORF">AWW66_13070</name>
</gene>
<keyword evidence="4 12" id="KW-0808">Transferase</keyword>
<dbReference type="RefSeq" id="WP_067364881.1">
    <property type="nucleotide sequence ID" value="NZ_JBIUBN010000013.1"/>
</dbReference>
<feature type="binding site" evidence="12">
    <location>
        <begin position="55"/>
        <end position="59"/>
    </location>
    <ligand>
        <name>substrate</name>
    </ligand>
</feature>
<evidence type="ECO:0000256" key="9">
    <source>
        <dbReference type="ARBA" id="ARBA00022842"/>
    </source>
</evidence>
<dbReference type="PRINTS" id="PR00990">
    <property type="entry name" value="RIBOKINASE"/>
</dbReference>
<dbReference type="PANTHER" id="PTHR10584:SF166">
    <property type="entry name" value="RIBOKINASE"/>
    <property type="match status" value="1"/>
</dbReference>
<feature type="binding site" evidence="12">
    <location>
        <begin position="226"/>
        <end position="231"/>
    </location>
    <ligand>
        <name>ATP</name>
        <dbReference type="ChEBI" id="CHEBI:30616"/>
    </ligand>
</feature>
<dbReference type="GO" id="GO:0004747">
    <property type="term" value="F:ribokinase activity"/>
    <property type="evidence" value="ECO:0007669"/>
    <property type="project" value="UniProtKB-UniRule"/>
</dbReference>
<keyword evidence="8 12" id="KW-0067">ATP-binding</keyword>
<evidence type="ECO:0000256" key="1">
    <source>
        <dbReference type="ARBA" id="ARBA00005380"/>
    </source>
</evidence>
<dbReference type="InterPro" id="IPR029056">
    <property type="entry name" value="Ribokinase-like"/>
</dbReference>
<feature type="binding site" evidence="12">
    <location>
        <position position="292"/>
    </location>
    <ligand>
        <name>K(+)</name>
        <dbReference type="ChEBI" id="CHEBI:29103"/>
    </ligand>
</feature>
<comment type="function">
    <text evidence="12">Catalyzes the phosphorylation of ribose at O-5 in a reaction requiring ATP and magnesium. The resulting D-ribose-5-phosphate can then be used either for sythesis of nucleotides, histidine, and tryptophan, or as a component of the pentose phosphate pathway.</text>
</comment>
<dbReference type="InterPro" id="IPR002139">
    <property type="entry name" value="Ribo/fructo_kinase"/>
</dbReference>
<protein>
    <recommendedName>
        <fullName evidence="3 12">Ribokinase</fullName>
        <shortName evidence="12">RK</shortName>
        <ecNumber evidence="2 12">2.7.1.15</ecNumber>
    </recommendedName>
</protein>
<evidence type="ECO:0000313" key="14">
    <source>
        <dbReference type="EMBL" id="KXK61516.1"/>
    </source>
</evidence>
<reference evidence="14 15" key="1">
    <citation type="submission" date="2016-01" db="EMBL/GenBank/DDBJ databases">
        <title>Whole genome sequence and analysis of Micromonospora rosaria DSM 803, which can produce antibacterial substance rosamicin.</title>
        <authorList>
            <person name="Yang H."/>
            <person name="He X."/>
            <person name="Zhu D."/>
        </authorList>
    </citation>
    <scope>NUCLEOTIDE SEQUENCE [LARGE SCALE GENOMIC DNA]</scope>
    <source>
        <strain evidence="14 15">DSM 803</strain>
    </source>
</reference>
<sequence length="313" mass="31288">MWGRYGTVDSTAPVPAATRIAVVGSANMDVVATAPTLPRPGETVLGSDFVMVPGGKGANQAVAAVRAGASCAFLGAIGSDAFGVTLRARITAAGVDTGQLRVVYGASGVALIMVSADGENAILVTPGANGAFTGLTEAELACVRAADVLVAQLEIPVETVTEAALAARAAGTRVVLNAAPARSVPADLLDAVDLLVVNETEAQTLTGRGREAPEALLDLVPRAVLTLGGQGAWYGERDGVAVHVPAVTVDVVDSTAAGDAFTAALAVAWGEGRDLVDAVHWAAAAGAACVRRLGASVSLPHRADIDALYAPPA</sequence>
<comment type="caution">
    <text evidence="12">Lacks conserved residue(s) required for the propagation of feature annotation.</text>
</comment>
<keyword evidence="6 12" id="KW-0547">Nucleotide-binding</keyword>
<comment type="caution">
    <text evidence="14">The sequence shown here is derived from an EMBL/GenBank/DDBJ whole genome shotgun (WGS) entry which is preliminary data.</text>
</comment>
<evidence type="ECO:0000313" key="15">
    <source>
        <dbReference type="Proteomes" id="UP000070620"/>
    </source>
</evidence>
<dbReference type="SUPFAM" id="SSF53613">
    <property type="entry name" value="Ribokinase-like"/>
    <property type="match status" value="1"/>
</dbReference>
<proteinExistence type="inferred from homology"/>
<dbReference type="InterPro" id="IPR011877">
    <property type="entry name" value="Ribokinase"/>
</dbReference>
<comment type="pathway">
    <text evidence="12">Carbohydrate metabolism; D-ribose degradation; D-ribose 5-phosphate from beta-D-ribopyranose: step 2/2.</text>
</comment>
<dbReference type="Pfam" id="PF00294">
    <property type="entry name" value="PfkB"/>
    <property type="match status" value="1"/>
</dbReference>
<keyword evidence="9 12" id="KW-0460">Magnesium</keyword>
<feature type="binding site" evidence="12">
    <location>
        <begin position="27"/>
        <end position="29"/>
    </location>
    <ligand>
        <name>substrate</name>
    </ligand>
</feature>
<dbReference type="GO" id="GO:0005524">
    <property type="term" value="F:ATP binding"/>
    <property type="evidence" value="ECO:0007669"/>
    <property type="project" value="UniProtKB-UniRule"/>
</dbReference>
<keyword evidence="10 12" id="KW-0630">Potassium</keyword>
<dbReference type="OrthoDB" id="9775849at2"/>
<accession>A0A136PTN5</accession>
<dbReference type="GO" id="GO:0005829">
    <property type="term" value="C:cytosol"/>
    <property type="evidence" value="ECO:0007669"/>
    <property type="project" value="TreeGrafter"/>
</dbReference>
<feature type="binding site" evidence="12">
    <location>
        <position position="255"/>
    </location>
    <ligand>
        <name>K(+)</name>
        <dbReference type="ChEBI" id="CHEBI:29103"/>
    </ligand>
</feature>
<dbReference type="AlphaFoldDB" id="A0A136PTN5"/>
<evidence type="ECO:0000256" key="4">
    <source>
        <dbReference type="ARBA" id="ARBA00022679"/>
    </source>
</evidence>
<comment type="similarity">
    <text evidence="12">Belongs to the carbohydrate kinase PfkB family. Ribokinase subfamily.</text>
</comment>
<keyword evidence="7 12" id="KW-0418">Kinase</keyword>
<evidence type="ECO:0000256" key="10">
    <source>
        <dbReference type="ARBA" id="ARBA00022958"/>
    </source>
</evidence>
<dbReference type="Gene3D" id="3.40.1190.20">
    <property type="match status" value="1"/>
</dbReference>
<dbReference type="EMBL" id="LRQV01000039">
    <property type="protein sequence ID" value="KXK61516.1"/>
    <property type="molecule type" value="Genomic_DNA"/>
</dbReference>
<evidence type="ECO:0000256" key="5">
    <source>
        <dbReference type="ARBA" id="ARBA00022723"/>
    </source>
</evidence>
<dbReference type="PROSITE" id="PS00584">
    <property type="entry name" value="PFKB_KINASES_2"/>
    <property type="match status" value="1"/>
</dbReference>
<dbReference type="InterPro" id="IPR011611">
    <property type="entry name" value="PfkB_dom"/>
</dbReference>
<comment type="cofactor">
    <cofactor evidence="12">
        <name>Mg(2+)</name>
        <dbReference type="ChEBI" id="CHEBI:18420"/>
    </cofactor>
    <text evidence="12">Requires a divalent cation, most likely magnesium in vivo, as an electrophilic catalyst to aid phosphoryl group transfer. It is the chelate of the metal and the nucleotide that is the actual substrate.</text>
</comment>
<evidence type="ECO:0000256" key="8">
    <source>
        <dbReference type="ARBA" id="ARBA00022840"/>
    </source>
</evidence>
<dbReference type="Proteomes" id="UP000070620">
    <property type="component" value="Unassembled WGS sequence"/>
</dbReference>
<evidence type="ECO:0000256" key="2">
    <source>
        <dbReference type="ARBA" id="ARBA00012035"/>
    </source>
</evidence>
<dbReference type="CDD" id="cd01174">
    <property type="entry name" value="ribokinase"/>
    <property type="match status" value="1"/>
</dbReference>
<evidence type="ECO:0000256" key="12">
    <source>
        <dbReference type="HAMAP-Rule" id="MF_01987"/>
    </source>
</evidence>
<name>A0A136PTN5_9ACTN</name>
<feature type="binding site" evidence="12">
    <location>
        <position position="289"/>
    </location>
    <ligand>
        <name>K(+)</name>
        <dbReference type="ChEBI" id="CHEBI:29103"/>
    </ligand>
</feature>
<feature type="binding site" evidence="12">
    <location>
        <position position="294"/>
    </location>
    <ligand>
        <name>K(+)</name>
        <dbReference type="ChEBI" id="CHEBI:29103"/>
    </ligand>
</feature>
<dbReference type="InterPro" id="IPR002173">
    <property type="entry name" value="Carboh/pur_kinase_PfkB_CS"/>
</dbReference>
<evidence type="ECO:0000256" key="11">
    <source>
        <dbReference type="ARBA" id="ARBA00023277"/>
    </source>
</evidence>
<feature type="binding site" evidence="12">
    <location>
        <position position="298"/>
    </location>
    <ligand>
        <name>K(+)</name>
        <dbReference type="ChEBI" id="CHEBI:29103"/>
    </ligand>
</feature>
<comment type="similarity">
    <text evidence="1">Belongs to the carbohydrate kinase pfkB family.</text>
</comment>
<feature type="binding site" evidence="12">
    <location>
        <position position="154"/>
    </location>
    <ligand>
        <name>substrate</name>
    </ligand>
</feature>
<dbReference type="EC" id="2.7.1.15" evidence="2 12"/>
<feature type="active site" description="Proton acceptor" evidence="12">
    <location>
        <position position="259"/>
    </location>
</feature>
<comment type="catalytic activity">
    <reaction evidence="12">
        <text>D-ribose + ATP = D-ribose 5-phosphate + ADP + H(+)</text>
        <dbReference type="Rhea" id="RHEA:13697"/>
        <dbReference type="ChEBI" id="CHEBI:15378"/>
        <dbReference type="ChEBI" id="CHEBI:30616"/>
        <dbReference type="ChEBI" id="CHEBI:47013"/>
        <dbReference type="ChEBI" id="CHEBI:78346"/>
        <dbReference type="ChEBI" id="CHEBI:456216"/>
        <dbReference type="EC" id="2.7.1.15"/>
    </reaction>
</comment>
<dbReference type="PANTHER" id="PTHR10584">
    <property type="entry name" value="SUGAR KINASE"/>
    <property type="match status" value="1"/>
</dbReference>
<dbReference type="HAMAP" id="MF_01987">
    <property type="entry name" value="Ribokinase"/>
    <property type="match status" value="1"/>
</dbReference>
<evidence type="ECO:0000259" key="13">
    <source>
        <dbReference type="Pfam" id="PF00294"/>
    </source>
</evidence>
<feature type="binding site" evidence="12">
    <location>
        <position position="253"/>
    </location>
    <ligand>
        <name>K(+)</name>
        <dbReference type="ChEBI" id="CHEBI:29103"/>
    </ligand>
</feature>
<organism evidence="14 15">
    <name type="scientific">Micromonospora rosaria</name>
    <dbReference type="NCBI Taxonomy" id="47874"/>
    <lineage>
        <taxon>Bacteria</taxon>
        <taxon>Bacillati</taxon>
        <taxon>Actinomycetota</taxon>
        <taxon>Actinomycetes</taxon>
        <taxon>Micromonosporales</taxon>
        <taxon>Micromonosporaceae</taxon>
        <taxon>Micromonospora</taxon>
    </lineage>
</organism>
<keyword evidence="12" id="KW-0963">Cytoplasm</keyword>
<feature type="binding site" evidence="12">
    <location>
        <position position="259"/>
    </location>
    <ligand>
        <name>substrate</name>
    </ligand>
</feature>
<evidence type="ECO:0000256" key="3">
    <source>
        <dbReference type="ARBA" id="ARBA00016943"/>
    </source>
</evidence>
<comment type="subunit">
    <text evidence="12">Homodimer.</text>
</comment>
<comment type="activity regulation">
    <text evidence="12">Activated by a monovalent cation that binds near, but not in, the active site. The most likely occupant of the site in vivo is potassium. Ion binding induces a conformational change that may alter substrate affinity.</text>
</comment>